<dbReference type="Pfam" id="PF21227">
    <property type="entry name" value="Myb_DNA-binding_7"/>
    <property type="match status" value="1"/>
</dbReference>
<evidence type="ECO:0000256" key="4">
    <source>
        <dbReference type="ARBA" id="ARBA00022490"/>
    </source>
</evidence>
<dbReference type="GO" id="GO:0005739">
    <property type="term" value="C:mitochondrion"/>
    <property type="evidence" value="ECO:0007669"/>
    <property type="project" value="UniProtKB-SubCell"/>
</dbReference>
<feature type="region of interest" description="Disordered" evidence="17">
    <location>
        <begin position="665"/>
        <end position="689"/>
    </location>
</feature>
<dbReference type="PANTHER" id="PTHR16088:SF3">
    <property type="entry name" value="GON-4-LIKE PROTEIN"/>
    <property type="match status" value="1"/>
</dbReference>
<evidence type="ECO:0000256" key="17">
    <source>
        <dbReference type="SAM" id="MobiDB-lite"/>
    </source>
</evidence>
<keyword evidence="8" id="KW-0007">Acetylation</keyword>
<feature type="transmembrane region" description="Helical" evidence="18">
    <location>
        <begin position="1129"/>
        <end position="1148"/>
    </location>
</feature>
<dbReference type="GO" id="GO:0003712">
    <property type="term" value="F:transcription coregulator activity"/>
    <property type="evidence" value="ECO:0007669"/>
    <property type="project" value="TreeGrafter"/>
</dbReference>
<evidence type="ECO:0000256" key="8">
    <source>
        <dbReference type="ARBA" id="ARBA00022990"/>
    </source>
</evidence>
<keyword evidence="18" id="KW-0812">Transmembrane</keyword>
<keyword evidence="5" id="KW-0678">Repressor</keyword>
<evidence type="ECO:0000313" key="19">
    <source>
        <dbReference type="EMBL" id="KAK0155790.1"/>
    </source>
</evidence>
<evidence type="ECO:0000256" key="3">
    <source>
        <dbReference type="ARBA" id="ARBA00004496"/>
    </source>
</evidence>
<keyword evidence="10" id="KW-0496">Mitochondrion</keyword>
<keyword evidence="6" id="KW-0597">Phosphoprotein</keyword>
<evidence type="ECO:0000256" key="5">
    <source>
        <dbReference type="ARBA" id="ARBA00022491"/>
    </source>
</evidence>
<comment type="subcellular location">
    <subcellularLocation>
        <location evidence="3">Cytoplasm</location>
    </subcellularLocation>
    <subcellularLocation>
        <location evidence="1">Mitochondrion</location>
    </subcellularLocation>
    <subcellularLocation>
        <location evidence="2">Nucleus</location>
        <location evidence="2">PML body</location>
    </subcellularLocation>
</comment>
<keyword evidence="11" id="KW-0010">Activator</keyword>
<dbReference type="GO" id="GO:0016605">
    <property type="term" value="C:PML body"/>
    <property type="evidence" value="ECO:0007669"/>
    <property type="project" value="UniProtKB-SubCell"/>
</dbReference>
<accession>A0AA47NCP5</accession>
<keyword evidence="9" id="KW-0805">Transcription regulation</keyword>
<feature type="region of interest" description="Disordered" evidence="17">
    <location>
        <begin position="1040"/>
        <end position="1099"/>
    </location>
</feature>
<proteinExistence type="predicted"/>
<dbReference type="CDD" id="cd12202">
    <property type="entry name" value="CASP8AP2"/>
    <property type="match status" value="1"/>
</dbReference>
<evidence type="ECO:0000313" key="20">
    <source>
        <dbReference type="Proteomes" id="UP001174136"/>
    </source>
</evidence>
<keyword evidence="12" id="KW-0804">Transcription</keyword>
<gene>
    <name evidence="19" type="primary">GON4L_0</name>
    <name evidence="19" type="ORF">N1851_001705</name>
</gene>
<feature type="compositionally biased region" description="Acidic residues" evidence="17">
    <location>
        <begin position="403"/>
        <end position="433"/>
    </location>
</feature>
<protein>
    <recommendedName>
        <fullName evidence="15">CASP8-associated protein 2</fullName>
    </recommendedName>
    <alternativeName>
        <fullName evidence="16">FLICE-associated huge protein</fullName>
    </alternativeName>
</protein>
<evidence type="ECO:0000256" key="7">
    <source>
        <dbReference type="ARBA" id="ARBA00022703"/>
    </source>
</evidence>
<keyword evidence="4" id="KW-0963">Cytoplasm</keyword>
<keyword evidence="18" id="KW-1133">Transmembrane helix</keyword>
<keyword evidence="13" id="KW-0539">Nucleus</keyword>
<keyword evidence="18" id="KW-0472">Membrane</keyword>
<evidence type="ECO:0000256" key="1">
    <source>
        <dbReference type="ARBA" id="ARBA00004173"/>
    </source>
</evidence>
<reference evidence="19" key="1">
    <citation type="journal article" date="2023" name="Front. Mar. Sci.">
        <title>A new Merluccius polli reference genome to investigate the effects of global change in West African waters.</title>
        <authorList>
            <person name="Mateo J.L."/>
            <person name="Blanco-Fernandez C."/>
            <person name="Garcia-Vazquez E."/>
            <person name="Machado-Schiaffino G."/>
        </authorList>
    </citation>
    <scope>NUCLEOTIDE SEQUENCE</scope>
    <source>
        <strain evidence="19">C29</strain>
        <tissue evidence="19">Fin</tissue>
    </source>
</reference>
<evidence type="ECO:0000256" key="2">
    <source>
        <dbReference type="ARBA" id="ARBA00004322"/>
    </source>
</evidence>
<feature type="compositionally biased region" description="Low complexity" evidence="17">
    <location>
        <begin position="949"/>
        <end position="986"/>
    </location>
</feature>
<dbReference type="InterPro" id="IPR052435">
    <property type="entry name" value="YY1-Transcr_Regul"/>
</dbReference>
<feature type="region of interest" description="Disordered" evidence="17">
    <location>
        <begin position="228"/>
        <end position="262"/>
    </location>
</feature>
<evidence type="ECO:0000256" key="11">
    <source>
        <dbReference type="ARBA" id="ARBA00023159"/>
    </source>
</evidence>
<comment type="caution">
    <text evidence="19">The sequence shown here is derived from an EMBL/GenBank/DDBJ whole genome shotgun (WGS) entry which is preliminary data.</text>
</comment>
<feature type="compositionally biased region" description="Basic and acidic residues" evidence="17">
    <location>
        <begin position="154"/>
        <end position="187"/>
    </location>
</feature>
<feature type="region of interest" description="Disordered" evidence="17">
    <location>
        <begin position="398"/>
        <end position="476"/>
    </location>
</feature>
<dbReference type="InterPro" id="IPR049257">
    <property type="entry name" value="Gon4l/CASP8AP2_myb-like"/>
</dbReference>
<organism evidence="19 20">
    <name type="scientific">Merluccius polli</name>
    <name type="common">Benguela hake</name>
    <name type="synonym">Merluccius cadenati</name>
    <dbReference type="NCBI Taxonomy" id="89951"/>
    <lineage>
        <taxon>Eukaryota</taxon>
        <taxon>Metazoa</taxon>
        <taxon>Chordata</taxon>
        <taxon>Craniata</taxon>
        <taxon>Vertebrata</taxon>
        <taxon>Euteleostomi</taxon>
        <taxon>Actinopterygii</taxon>
        <taxon>Neopterygii</taxon>
        <taxon>Teleostei</taxon>
        <taxon>Neoteleostei</taxon>
        <taxon>Acanthomorphata</taxon>
        <taxon>Zeiogadaria</taxon>
        <taxon>Gadariae</taxon>
        <taxon>Gadiformes</taxon>
        <taxon>Gadoidei</taxon>
        <taxon>Merlucciidae</taxon>
        <taxon>Merluccius</taxon>
    </lineage>
</organism>
<feature type="region of interest" description="Disordered" evidence="17">
    <location>
        <begin position="115"/>
        <end position="196"/>
    </location>
</feature>
<feature type="region of interest" description="Disordered" evidence="17">
    <location>
        <begin position="1256"/>
        <end position="1282"/>
    </location>
</feature>
<feature type="compositionally biased region" description="Polar residues" evidence="17">
    <location>
        <begin position="434"/>
        <end position="448"/>
    </location>
</feature>
<dbReference type="FunFam" id="1.10.10.60:FF:000265">
    <property type="entry name" value="CASP8-associated protein 2 isoform X1"/>
    <property type="match status" value="1"/>
</dbReference>
<evidence type="ECO:0000256" key="9">
    <source>
        <dbReference type="ARBA" id="ARBA00023015"/>
    </source>
</evidence>
<evidence type="ECO:0000256" key="12">
    <source>
        <dbReference type="ARBA" id="ARBA00023163"/>
    </source>
</evidence>
<dbReference type="InterPro" id="IPR009057">
    <property type="entry name" value="Homeodomain-like_sf"/>
</dbReference>
<dbReference type="SUPFAM" id="SSF46689">
    <property type="entry name" value="Homeodomain-like"/>
    <property type="match status" value="1"/>
</dbReference>
<dbReference type="GO" id="GO:0006355">
    <property type="term" value="P:regulation of DNA-templated transcription"/>
    <property type="evidence" value="ECO:0007669"/>
    <property type="project" value="TreeGrafter"/>
</dbReference>
<dbReference type="GO" id="GO:0008625">
    <property type="term" value="P:extrinsic apoptotic signaling pathway via death domain receptors"/>
    <property type="evidence" value="ECO:0007669"/>
    <property type="project" value="UniProtKB-ARBA"/>
</dbReference>
<dbReference type="Gene3D" id="1.10.10.60">
    <property type="entry name" value="Homeodomain-like"/>
    <property type="match status" value="1"/>
</dbReference>
<feature type="compositionally biased region" description="Pro residues" evidence="17">
    <location>
        <begin position="462"/>
        <end position="473"/>
    </location>
</feature>
<evidence type="ECO:0000256" key="18">
    <source>
        <dbReference type="SAM" id="Phobius"/>
    </source>
</evidence>
<feature type="compositionally biased region" description="Acidic residues" evidence="17">
    <location>
        <begin position="620"/>
        <end position="632"/>
    </location>
</feature>
<keyword evidence="20" id="KW-1185">Reference proteome</keyword>
<evidence type="ECO:0000256" key="10">
    <source>
        <dbReference type="ARBA" id="ARBA00023128"/>
    </source>
</evidence>
<evidence type="ECO:0000256" key="15">
    <source>
        <dbReference type="ARBA" id="ARBA00069865"/>
    </source>
</evidence>
<feature type="compositionally biased region" description="Basic residues" evidence="17">
    <location>
        <begin position="665"/>
        <end position="679"/>
    </location>
</feature>
<feature type="compositionally biased region" description="Acidic residues" evidence="17">
    <location>
        <begin position="248"/>
        <end position="262"/>
    </location>
</feature>
<dbReference type="PANTHER" id="PTHR16088">
    <property type="entry name" value="YY1 ASSOCIATED PROTEIN-RELATED"/>
    <property type="match status" value="1"/>
</dbReference>
<feature type="region of interest" description="Disordered" evidence="17">
    <location>
        <begin position="949"/>
        <end position="987"/>
    </location>
</feature>
<keyword evidence="14" id="KW-0131">Cell cycle</keyword>
<sequence length="1282" mass="141414">MRAGVSARITWTPRALAAAAAAAARADIPRGGGCSSGAAAAEDGCSSGAARTETTGLRWKMDSRRRVHGLAARTARNPYGVVTLSTCGRDIAARVDRSVSASAAAATSPLRRRRILAPRPDVGGRRKRDVAGVPGRCRRWGSGLRSGELAVDGSDSRRPRSAEEARRRGEQRRRSGDDARHAGDGTRKRGIFSGVRTMDLRDKPALETFMVPQSTMNPVRKHIKLGPHNALQQSPDPSHNALQQSPDPTEEEEESLLVEEDTTDSSLVITMEDGQGKVGGRTRWRKRKLTDMTGLSDSEEEVEPRLEIDRLLDQSLETKSRQHKLTAVNVKNILHEVITNEHVVAMMKAALNETEAVPPFEPKMTRSKLKEVVERGVVIPAWNMSPIKKVTEAKAPQFVDIPLAEEDSSDEEYRPDDDEEDETAEDTFQESDMESTASSPRGTRIQETARTKRQRARSVTMGPPPPPQAPPTRPVTDSSFLEKLHAVEEELSCMEPYQLLEDNMMAYRTRSKRPLRNVPLGRLEAELRAPDITPDMYDSGPAPEDREWTHWLRGLMSSDVENEEECDDEDDPEYNFLADNHEPDQEDYRDDRAVRITKKEVTELMEELFETLKEDLVSQDCDDEGHEEEEEQQEHTPLLVESQDRPITELRTVRQQLELMRRRRHTHNTHTRSTHAHNTHTHDTHTHASEPLTLTMEPSQKTRLQQQLQQLLLQVHLLASFVPQLQSEAVITKHFLVELDVLAQRGEVMRGCGLGDSVFRVSNLCEALQMLEEEQRTPLVYEPRIRPPDAHGRMRCYPVLPAQLAWLFATRAVFLYPELLPCASLDPALYCHRKAASFTAAEDCLVVLGLRTMEGTTDPVQLVSRFLVRRSSARIRQRIHQCCRPAVVNNIIKVYRYQRVVGSMPAACSSRVEPAEQRPPVERDERLQPAWLSRSLPVIYSSLQTVTPSSSSLQTVTPSSSSLQTVTPSSSSLQTVTPSSSSLQTLIPAGVRRSRRCHRNLLSRTYSFPAGRVYPPLLPHNLAFQHMGFVLIQAPAAGTATSSPCGSPTGSPSGSPSSNPTGNPTGCPSGSPTGNHSGSPTGSPSGSPSGSPTGNPTGSPTAHLVAHLVAQLVAQMVALLVAHLVAQMVALLVAHLVALLVVLLVAHVHRLPEWGEGQDEGGALSQTESPSVWANNVSLTPSGDKLVLWTREVDRSILMACQQMGAKHKTFCLLADQLGNKTSNQVCDRFQQLMTLFHSAKQKSTSCSPAHCPISNQEAAHRPISSQEAAHRPISSQEAAPD</sequence>
<keyword evidence="7" id="KW-0053">Apoptosis</keyword>
<evidence type="ECO:0000256" key="16">
    <source>
        <dbReference type="ARBA" id="ARBA00078515"/>
    </source>
</evidence>
<feature type="region of interest" description="Disordered" evidence="17">
    <location>
        <begin position="619"/>
        <end position="638"/>
    </location>
</feature>
<evidence type="ECO:0000256" key="14">
    <source>
        <dbReference type="ARBA" id="ARBA00023306"/>
    </source>
</evidence>
<dbReference type="Proteomes" id="UP001174136">
    <property type="component" value="Unassembled WGS sequence"/>
</dbReference>
<name>A0AA47NCP5_MERPO</name>
<evidence type="ECO:0000256" key="6">
    <source>
        <dbReference type="ARBA" id="ARBA00022553"/>
    </source>
</evidence>
<evidence type="ECO:0000256" key="13">
    <source>
        <dbReference type="ARBA" id="ARBA00023242"/>
    </source>
</evidence>
<dbReference type="EMBL" id="JAOPHQ010000094">
    <property type="protein sequence ID" value="KAK0155790.1"/>
    <property type="molecule type" value="Genomic_DNA"/>
</dbReference>
<feature type="compositionally biased region" description="Polar residues" evidence="17">
    <location>
        <begin position="230"/>
        <end position="244"/>
    </location>
</feature>